<dbReference type="InterPro" id="IPR054716">
    <property type="entry name" value="Sol_Rieske_ferrdox_dom"/>
</dbReference>
<dbReference type="InterPro" id="IPR017941">
    <property type="entry name" value="Rieske_2Fe-2S"/>
</dbReference>
<gene>
    <name evidence="11" type="ORF">TEOVI_000223000</name>
</gene>
<evidence type="ECO:0000256" key="4">
    <source>
        <dbReference type="ARBA" id="ARBA00022737"/>
    </source>
</evidence>
<protein>
    <recommendedName>
        <fullName evidence="9 10">Rieske domain-containing protein</fullName>
    </recommendedName>
</protein>
<dbReference type="GO" id="GO:0046872">
    <property type="term" value="F:metal ion binding"/>
    <property type="evidence" value="ECO:0007669"/>
    <property type="project" value="UniProtKB-KW"/>
</dbReference>
<keyword evidence="12" id="KW-1185">Reference proteome</keyword>
<evidence type="ECO:0000256" key="6">
    <source>
        <dbReference type="ARBA" id="ARBA00023004"/>
    </source>
</evidence>
<dbReference type="Gene3D" id="3.40.50.80">
    <property type="entry name" value="Nucleotide-binding domain of ferredoxin-NADP reductase (FNR) module"/>
    <property type="match status" value="1"/>
</dbReference>
<dbReference type="RefSeq" id="XP_067081429.1">
    <property type="nucleotide sequence ID" value="XM_067225328.1"/>
</dbReference>
<organism evidence="11 12">
    <name type="scientific">Trypanosoma equiperdum</name>
    <dbReference type="NCBI Taxonomy" id="5694"/>
    <lineage>
        <taxon>Eukaryota</taxon>
        <taxon>Discoba</taxon>
        <taxon>Euglenozoa</taxon>
        <taxon>Kinetoplastea</taxon>
        <taxon>Metakinetoplastina</taxon>
        <taxon>Trypanosomatida</taxon>
        <taxon>Trypanosomatidae</taxon>
        <taxon>Trypanosoma</taxon>
    </lineage>
</organism>
<dbReference type="CDD" id="cd00322">
    <property type="entry name" value="FNR_like"/>
    <property type="match status" value="1"/>
</dbReference>
<feature type="domain" description="Rieske" evidence="10">
    <location>
        <begin position="7"/>
        <end position="105"/>
    </location>
</feature>
<dbReference type="SUPFAM" id="SSF63380">
    <property type="entry name" value="Riboflavin synthase domain-like"/>
    <property type="match status" value="1"/>
</dbReference>
<evidence type="ECO:0000256" key="7">
    <source>
        <dbReference type="ARBA" id="ARBA00023014"/>
    </source>
</evidence>
<dbReference type="InterPro" id="IPR017938">
    <property type="entry name" value="Riboflavin_synthase-like_b-brl"/>
</dbReference>
<accession>A0A1G4IEE7</accession>
<dbReference type="SUPFAM" id="SSF52343">
    <property type="entry name" value="Ferredoxin reductase-like, C-terminal NADP-linked domain"/>
    <property type="match status" value="1"/>
</dbReference>
<dbReference type="FunFam" id="2.102.10.10:FF:000009">
    <property type="entry name" value="Rieske Fe-S domain containing"/>
    <property type="match status" value="1"/>
</dbReference>
<evidence type="ECO:0000256" key="2">
    <source>
        <dbReference type="ARBA" id="ARBA00022714"/>
    </source>
</evidence>
<keyword evidence="2" id="KW-0001">2Fe-2S</keyword>
<dbReference type="PROSITE" id="PS51296">
    <property type="entry name" value="RIESKE"/>
    <property type="match status" value="1"/>
</dbReference>
<dbReference type="PANTHER" id="PTHR21496:SF0">
    <property type="entry name" value="RIESKE DOMAIN-CONTAINING PROTEIN"/>
    <property type="match status" value="1"/>
</dbReference>
<keyword evidence="1" id="KW-0597">Phosphoprotein</keyword>
<evidence type="ECO:0000256" key="3">
    <source>
        <dbReference type="ARBA" id="ARBA00022723"/>
    </source>
</evidence>
<dbReference type="Gene3D" id="2.40.30.10">
    <property type="entry name" value="Translation factors"/>
    <property type="match status" value="1"/>
</dbReference>
<keyword evidence="6" id="KW-0408">Iron</keyword>
<dbReference type="VEuPathDB" id="TriTrypDB:TEOVI_000223000"/>
<dbReference type="Pfam" id="PF22543">
    <property type="entry name" value="Rieske_4"/>
    <property type="match status" value="1"/>
</dbReference>
<dbReference type="InterPro" id="IPR036922">
    <property type="entry name" value="Rieske_2Fe-2S_sf"/>
</dbReference>
<keyword evidence="5" id="KW-0007">Acetylation</keyword>
<dbReference type="CDD" id="cd03467">
    <property type="entry name" value="Rieske"/>
    <property type="match status" value="1"/>
</dbReference>
<sequence>MTGEPVRIHVGSAHLFKDKSRQLIKCGERNIVVCLYNNQFYAIDNACYHHGGPLLEGDIEDMGGHPCIVCPWHQYRITLDTGEGLYWALQMTPSGTIDRNGKQVVRSKGRKQRIHTVTVEHGEVYVTLNTSGPALDSDAYAEMALANKDRPMTKPISNDGIRSKTFHSSLRSGQVLEMLGSSGSQLLPCGFTQGKVVYCARTEHVCDDTKEFFFSSCRGVLDLFPQPGQFVDLELPIRGPSGRFLRRRWTVVETDKEGCLFTLIIKEAKGSRGGSTWMLKNGLQQRFPLLLVGGRFTLSHNIRRLLELEGRVVVLSAGIGLTAPYALLKRLFDGSQSPVPTDEGNIAMIQVVHLHVDGKESLLPRCDDLVRWCSHQGDRFMYRFHCYLTKQDPSAMSNHLLLPHTTCGRRPTLWDVEEFMGEFVRTSPPLAFVSGPTEFVTMGKNALLSLGVLESDVVTDDPDNLGP</sequence>
<comment type="cofactor">
    <cofactor evidence="8">
        <name>[2Fe-2S] cluster</name>
        <dbReference type="ChEBI" id="CHEBI:190135"/>
    </cofactor>
</comment>
<evidence type="ECO:0000313" key="11">
    <source>
        <dbReference type="EMBL" id="SCU70656.1"/>
    </source>
</evidence>
<name>A0A1G4IEE7_TRYEQ</name>
<dbReference type="InterPro" id="IPR039261">
    <property type="entry name" value="FNR_nucleotide-bd"/>
</dbReference>
<evidence type="ECO:0000256" key="8">
    <source>
        <dbReference type="ARBA" id="ARBA00034078"/>
    </source>
</evidence>
<evidence type="ECO:0000256" key="5">
    <source>
        <dbReference type="ARBA" id="ARBA00022990"/>
    </source>
</evidence>
<evidence type="ECO:0000256" key="1">
    <source>
        <dbReference type="ARBA" id="ARBA00022553"/>
    </source>
</evidence>
<dbReference type="EMBL" id="CZPT02001506">
    <property type="protein sequence ID" value="SCU70656.1"/>
    <property type="molecule type" value="Genomic_DNA"/>
</dbReference>
<proteinExistence type="predicted"/>
<keyword evidence="7" id="KW-0411">Iron-sulfur</keyword>
<evidence type="ECO:0000259" key="10">
    <source>
        <dbReference type="PROSITE" id="PS51296"/>
    </source>
</evidence>
<comment type="caution">
    <text evidence="11">The sequence shown here is derived from an EMBL/GenBank/DDBJ whole genome shotgun (WGS) entry which is preliminary data.</text>
</comment>
<reference evidence="11" key="1">
    <citation type="submission" date="2016-09" db="EMBL/GenBank/DDBJ databases">
        <authorList>
            <person name="Hebert L."/>
            <person name="Moumen B."/>
        </authorList>
    </citation>
    <scope>NUCLEOTIDE SEQUENCE [LARGE SCALE GENOMIC DNA]</scope>
    <source>
        <strain evidence="11">OVI</strain>
    </source>
</reference>
<dbReference type="Gene3D" id="2.102.10.10">
    <property type="entry name" value="Rieske [2Fe-2S] iron-sulphur domain"/>
    <property type="match status" value="1"/>
</dbReference>
<dbReference type="GO" id="GO:0051537">
    <property type="term" value="F:2 iron, 2 sulfur cluster binding"/>
    <property type="evidence" value="ECO:0007669"/>
    <property type="project" value="UniProtKB-KW"/>
</dbReference>
<dbReference type="AlphaFoldDB" id="A0A1G4IEE7"/>
<evidence type="ECO:0000313" key="12">
    <source>
        <dbReference type="Proteomes" id="UP000195570"/>
    </source>
</evidence>
<evidence type="ECO:0000256" key="9">
    <source>
        <dbReference type="ARBA" id="ARBA00071952"/>
    </source>
</evidence>
<keyword evidence="4" id="KW-0677">Repeat</keyword>
<dbReference type="SUPFAM" id="SSF50022">
    <property type="entry name" value="ISP domain"/>
    <property type="match status" value="1"/>
</dbReference>
<keyword evidence="3" id="KW-0479">Metal-binding</keyword>
<dbReference type="GeneID" id="92376170"/>
<dbReference type="PANTHER" id="PTHR21496">
    <property type="entry name" value="FERREDOXIN-RELATED"/>
    <property type="match status" value="1"/>
</dbReference>
<dbReference type="Proteomes" id="UP000195570">
    <property type="component" value="Unassembled WGS sequence"/>
</dbReference>